<name>A0A1I1MJI8_9ACTN</name>
<accession>A0A1I1MJI8</accession>
<dbReference type="RefSeq" id="WP_091125650.1">
    <property type="nucleotide sequence ID" value="NZ_FOLB01000012.1"/>
</dbReference>
<dbReference type="STRING" id="574651.SAMN04487968_112123"/>
<sequence length="98" mass="10198">MANVNVTYDELHSVAGQIDQGKETLAQTLAHLQSVVQGLVSAGFVTDQASGAYDSQFGTYVTSTHQAIEALTGFSGFLRTAAQTLSDADSSLAAQMQG</sequence>
<dbReference type="InterPro" id="IPR010310">
    <property type="entry name" value="T7SS_ESAT-6-like"/>
</dbReference>
<dbReference type="Pfam" id="PF06013">
    <property type="entry name" value="WXG100"/>
    <property type="match status" value="1"/>
</dbReference>
<proteinExistence type="predicted"/>
<gene>
    <name evidence="1" type="ORF">SAMN04487968_112123</name>
</gene>
<dbReference type="Gene3D" id="1.10.287.1060">
    <property type="entry name" value="ESAT-6-like"/>
    <property type="match status" value="1"/>
</dbReference>
<reference evidence="1 2" key="1">
    <citation type="submission" date="2016-10" db="EMBL/GenBank/DDBJ databases">
        <authorList>
            <person name="de Groot N.N."/>
        </authorList>
    </citation>
    <scope>NUCLEOTIDE SEQUENCE [LARGE SCALE GENOMIC DNA]</scope>
    <source>
        <strain evidence="1 2">CGMCC 1.7056</strain>
    </source>
</reference>
<dbReference type="OrthoDB" id="3268062at2"/>
<evidence type="ECO:0000313" key="1">
    <source>
        <dbReference type="EMBL" id="SFC85296.1"/>
    </source>
</evidence>
<dbReference type="InterPro" id="IPR036689">
    <property type="entry name" value="ESAT-6-like_sf"/>
</dbReference>
<dbReference type="SUPFAM" id="SSF140453">
    <property type="entry name" value="EsxAB dimer-like"/>
    <property type="match status" value="1"/>
</dbReference>
<evidence type="ECO:0000313" key="2">
    <source>
        <dbReference type="Proteomes" id="UP000198832"/>
    </source>
</evidence>
<organism evidence="1 2">
    <name type="scientific">Nocardioides terrae</name>
    <dbReference type="NCBI Taxonomy" id="574651"/>
    <lineage>
        <taxon>Bacteria</taxon>
        <taxon>Bacillati</taxon>
        <taxon>Actinomycetota</taxon>
        <taxon>Actinomycetes</taxon>
        <taxon>Propionibacteriales</taxon>
        <taxon>Nocardioidaceae</taxon>
        <taxon>Nocardioides</taxon>
    </lineage>
</organism>
<keyword evidence="2" id="KW-1185">Reference proteome</keyword>
<dbReference type="Proteomes" id="UP000198832">
    <property type="component" value="Unassembled WGS sequence"/>
</dbReference>
<dbReference type="EMBL" id="FOLB01000012">
    <property type="protein sequence ID" value="SFC85296.1"/>
    <property type="molecule type" value="Genomic_DNA"/>
</dbReference>
<protein>
    <submittedName>
        <fullName evidence="1">WXG100 family type VII secretion target</fullName>
    </submittedName>
</protein>
<dbReference type="AlphaFoldDB" id="A0A1I1MJI8"/>